<evidence type="ECO:0008006" key="3">
    <source>
        <dbReference type="Google" id="ProtNLM"/>
    </source>
</evidence>
<accession>A0A1M6DJN5</accession>
<keyword evidence="2" id="KW-1185">Reference proteome</keyword>
<name>A0A1M6DJN5_9PROT</name>
<evidence type="ECO:0000313" key="1">
    <source>
        <dbReference type="EMBL" id="SHI73351.1"/>
    </source>
</evidence>
<dbReference type="Gene3D" id="3.90.550.10">
    <property type="entry name" value="Spore Coat Polysaccharide Biosynthesis Protein SpsA, Chain A"/>
    <property type="match status" value="1"/>
</dbReference>
<gene>
    <name evidence="1" type="ORF">SAMN02745194_00974</name>
</gene>
<dbReference type="SUPFAM" id="SSF53448">
    <property type="entry name" value="Nucleotide-diphospho-sugar transferases"/>
    <property type="match status" value="1"/>
</dbReference>
<organism evidence="1 2">
    <name type="scientific">Muricoccus roseus</name>
    <dbReference type="NCBI Taxonomy" id="198092"/>
    <lineage>
        <taxon>Bacteria</taxon>
        <taxon>Pseudomonadati</taxon>
        <taxon>Pseudomonadota</taxon>
        <taxon>Alphaproteobacteria</taxon>
        <taxon>Acetobacterales</taxon>
        <taxon>Roseomonadaceae</taxon>
        <taxon>Muricoccus</taxon>
    </lineage>
</organism>
<dbReference type="EMBL" id="FQZF01000004">
    <property type="protein sequence ID" value="SHI73351.1"/>
    <property type="molecule type" value="Genomic_DNA"/>
</dbReference>
<dbReference type="AlphaFoldDB" id="A0A1M6DJN5"/>
<reference evidence="1 2" key="1">
    <citation type="submission" date="2016-11" db="EMBL/GenBank/DDBJ databases">
        <authorList>
            <person name="Jaros S."/>
            <person name="Januszkiewicz K."/>
            <person name="Wedrychowicz H."/>
        </authorList>
    </citation>
    <scope>NUCLEOTIDE SEQUENCE [LARGE SCALE GENOMIC DNA]</scope>
    <source>
        <strain evidence="1 2">DSM 14916</strain>
    </source>
</reference>
<dbReference type="STRING" id="198092.SAMN02745194_00974"/>
<evidence type="ECO:0000313" key="2">
    <source>
        <dbReference type="Proteomes" id="UP000184387"/>
    </source>
</evidence>
<dbReference type="RefSeq" id="WP_073132086.1">
    <property type="nucleotide sequence ID" value="NZ_FQZF01000004.1"/>
</dbReference>
<dbReference type="OrthoDB" id="7276437at2"/>
<dbReference type="Proteomes" id="UP000184387">
    <property type="component" value="Unassembled WGS sequence"/>
</dbReference>
<dbReference type="InterPro" id="IPR029044">
    <property type="entry name" value="Nucleotide-diphossugar_trans"/>
</dbReference>
<sequence>MPHTAPAVSAPIIIFSFTRPDYLRKLCESMKAQQGVLIPDSQVHLLQDGARSRRSGITYGDPELIEASIATFREVFPGGHVHASPENLGIALNLHRGEKLAFDTLKAEVAYFFEEDLELGPAYVAMLEQLRRLLLPHKNVGYFAAYGDHQREADPEAPNLVPMEHHWGFALTRRCWKAMQPWLKPFHEVYSQVDYQARPHLRIVELYQDKAVSSTASSQDVAKTMACADLGYARLNTDVCYARYIGAQGESFQPAQFEKLGFGNMAYVEALPANPPEATPEIIARIIDDKRAACAAHRRNTYPAKLEEMRQRMFNPDRPVTREEIDWLWRLVMDRLPGDEAYYAQNVGQRTLRQVRRSLLRSKEAQGKGFYLA</sequence>
<protein>
    <recommendedName>
        <fullName evidence="3">Glycosyl transferase family 2</fullName>
    </recommendedName>
</protein>
<proteinExistence type="predicted"/>